<dbReference type="PANTHER" id="PTHR30473:SF1">
    <property type="entry name" value="PHOH-LIKE PROTEIN"/>
    <property type="match status" value="1"/>
</dbReference>
<evidence type="ECO:0000256" key="2">
    <source>
        <dbReference type="ARBA" id="ARBA00010393"/>
    </source>
</evidence>
<dbReference type="GO" id="GO:0005829">
    <property type="term" value="C:cytosol"/>
    <property type="evidence" value="ECO:0007669"/>
    <property type="project" value="TreeGrafter"/>
</dbReference>
<dbReference type="SUPFAM" id="SSF52540">
    <property type="entry name" value="P-loop containing nucleoside triphosphate hydrolases"/>
    <property type="match status" value="1"/>
</dbReference>
<feature type="compositionally biased region" description="Low complexity" evidence="7">
    <location>
        <begin position="372"/>
        <end position="387"/>
    </location>
</feature>
<comment type="similarity">
    <text evidence="2">Belongs to the PhoH family.</text>
</comment>
<reference evidence="9 10" key="1">
    <citation type="submission" date="2019-07" db="EMBL/GenBank/DDBJ databases">
        <title>Genomic Encyclopedia of Archaeal and Bacterial Type Strains, Phase II (KMG-II): from individual species to whole genera.</title>
        <authorList>
            <person name="Goeker M."/>
        </authorList>
    </citation>
    <scope>NUCLEOTIDE SEQUENCE [LARGE SCALE GENOMIC DNA]</scope>
    <source>
        <strain evidence="9 10">DSM 46842</strain>
    </source>
</reference>
<feature type="compositionally biased region" description="Low complexity" evidence="7">
    <location>
        <begin position="29"/>
        <end position="54"/>
    </location>
</feature>
<dbReference type="AlphaFoldDB" id="A0A5S5CUM8"/>
<keyword evidence="4" id="KW-0547">Nucleotide-binding</keyword>
<name>A0A5S5CUM8_9ACTN</name>
<evidence type="ECO:0000256" key="6">
    <source>
        <dbReference type="ARBA" id="ARBA00039970"/>
    </source>
</evidence>
<keyword evidence="10" id="KW-1185">Reference proteome</keyword>
<evidence type="ECO:0000256" key="1">
    <source>
        <dbReference type="ARBA" id="ARBA00004496"/>
    </source>
</evidence>
<dbReference type="InterPro" id="IPR051451">
    <property type="entry name" value="PhoH2-like"/>
</dbReference>
<proteinExistence type="inferred from homology"/>
<comment type="subcellular location">
    <subcellularLocation>
        <location evidence="1">Cytoplasm</location>
    </subcellularLocation>
</comment>
<dbReference type="EMBL" id="VNHW01000006">
    <property type="protein sequence ID" value="TYP87487.1"/>
    <property type="molecule type" value="Genomic_DNA"/>
</dbReference>
<feature type="region of interest" description="Disordered" evidence="7">
    <location>
        <begin position="12"/>
        <end position="57"/>
    </location>
</feature>
<dbReference type="Gene3D" id="3.40.50.300">
    <property type="entry name" value="P-loop containing nucleotide triphosphate hydrolases"/>
    <property type="match status" value="1"/>
</dbReference>
<evidence type="ECO:0000313" key="9">
    <source>
        <dbReference type="EMBL" id="TYP87487.1"/>
    </source>
</evidence>
<dbReference type="GO" id="GO:0005524">
    <property type="term" value="F:ATP binding"/>
    <property type="evidence" value="ECO:0007669"/>
    <property type="project" value="UniProtKB-KW"/>
</dbReference>
<evidence type="ECO:0000256" key="5">
    <source>
        <dbReference type="ARBA" id="ARBA00022840"/>
    </source>
</evidence>
<keyword evidence="3" id="KW-0963">Cytoplasm</keyword>
<evidence type="ECO:0000256" key="4">
    <source>
        <dbReference type="ARBA" id="ARBA00022741"/>
    </source>
</evidence>
<accession>A0A5S5CUM8</accession>
<feature type="domain" description="PhoH-like protein" evidence="8">
    <location>
        <begin position="164"/>
        <end position="367"/>
    </location>
</feature>
<protein>
    <recommendedName>
        <fullName evidence="6">PhoH-like protein</fullName>
    </recommendedName>
</protein>
<evidence type="ECO:0000259" key="8">
    <source>
        <dbReference type="Pfam" id="PF02562"/>
    </source>
</evidence>
<dbReference type="InterPro" id="IPR027417">
    <property type="entry name" value="P-loop_NTPase"/>
</dbReference>
<comment type="caution">
    <text evidence="9">The sequence shown here is derived from an EMBL/GenBank/DDBJ whole genome shotgun (WGS) entry which is preliminary data.</text>
</comment>
<gene>
    <name evidence="9" type="ORF">BD833_10675</name>
</gene>
<keyword evidence="5" id="KW-0067">ATP-binding</keyword>
<feature type="region of interest" description="Disordered" evidence="7">
    <location>
        <begin position="370"/>
        <end position="396"/>
    </location>
</feature>
<dbReference type="Proteomes" id="UP000322499">
    <property type="component" value="Unassembled WGS sequence"/>
</dbReference>
<evidence type="ECO:0000256" key="7">
    <source>
        <dbReference type="SAM" id="MobiDB-lite"/>
    </source>
</evidence>
<dbReference type="FunFam" id="3.40.50.300:FF:000013">
    <property type="entry name" value="PhoH family ATPase"/>
    <property type="match status" value="1"/>
</dbReference>
<dbReference type="InterPro" id="IPR003714">
    <property type="entry name" value="PhoH"/>
</dbReference>
<organism evidence="9 10">
    <name type="scientific">Blastococcus xanthinilyticus</name>
    <dbReference type="NCBI Taxonomy" id="1564164"/>
    <lineage>
        <taxon>Bacteria</taxon>
        <taxon>Bacillati</taxon>
        <taxon>Actinomycetota</taxon>
        <taxon>Actinomycetes</taxon>
        <taxon>Geodermatophilales</taxon>
        <taxon>Geodermatophilaceae</taxon>
        <taxon>Blastococcus</taxon>
    </lineage>
</organism>
<sequence length="396" mass="42376">MRFPHIAVAERQGRGFLPDTSPNVPVPGAPTSREASAQAAAADGAFAGPPAGSAPTPVRTTITVPDSVPMVALLGSADELLRLVEAEVDADVHVRGNEIAVTGQPADNAFAVRVFDELIALIGTGQALRPDSVRRVVAMLKAGGSERPADVLSLDIISRRGRTIRPKTLNQKRYVDAIDEHTIVFGIGPAGTGKTYLAMAKAVQALTTKQVNRIILTRPAVEAGERLGYLPGTLSEKIDPYLRPLYDALHDMVDPESIPRLMQSGTIEVAPLAYMRGRTLNDAFVILDEAQNTTAEQMKMFLTRLGFGSKIVVTGDVTQVDLPGGAQSGLKIVREILDGVEDVHFANLTSSDVVRHRLVGDIVDAYERWDATRQPAPTRPAAGAPARPSRPRRQGS</sequence>
<dbReference type="PANTHER" id="PTHR30473">
    <property type="entry name" value="PROTEIN PHOH"/>
    <property type="match status" value="1"/>
</dbReference>
<evidence type="ECO:0000313" key="10">
    <source>
        <dbReference type="Proteomes" id="UP000322499"/>
    </source>
</evidence>
<evidence type="ECO:0000256" key="3">
    <source>
        <dbReference type="ARBA" id="ARBA00022490"/>
    </source>
</evidence>
<dbReference type="Pfam" id="PF02562">
    <property type="entry name" value="PhoH"/>
    <property type="match status" value="1"/>
</dbReference>